<protein>
    <recommendedName>
        <fullName evidence="1">VOC domain-containing protein</fullName>
    </recommendedName>
</protein>
<dbReference type="InterPro" id="IPR037523">
    <property type="entry name" value="VOC_core"/>
</dbReference>
<reference evidence="2 3" key="1">
    <citation type="submission" date="2015-09" db="EMBL/GenBank/DDBJ databases">
        <title>Draft Genome Sequence of Bradyrhizobium manausense Strain BR 3351T, a Novel Symbiotic Nitrogen-Fixing Alphaproteobacterium Isolated from Brazilian Amazon Rain Forest.</title>
        <authorList>
            <person name="De Araujo J.L."/>
            <person name="Zilli J.E."/>
        </authorList>
    </citation>
    <scope>NUCLEOTIDE SEQUENCE [LARGE SCALE GENOMIC DNA]</scope>
    <source>
        <strain evidence="2 3">BR3351</strain>
    </source>
</reference>
<evidence type="ECO:0000313" key="3">
    <source>
        <dbReference type="Proteomes" id="UP000051936"/>
    </source>
</evidence>
<dbReference type="InterPro" id="IPR029068">
    <property type="entry name" value="Glyas_Bleomycin-R_OHBP_Dase"/>
</dbReference>
<dbReference type="PANTHER" id="PTHR36503">
    <property type="entry name" value="BLR2520 PROTEIN"/>
    <property type="match status" value="1"/>
</dbReference>
<evidence type="ECO:0000259" key="1">
    <source>
        <dbReference type="PROSITE" id="PS51819"/>
    </source>
</evidence>
<accession>A0A0R3D438</accession>
<dbReference type="PIRSF" id="PIRSF039020">
    <property type="entry name" value="EhpR"/>
    <property type="match status" value="1"/>
</dbReference>
<dbReference type="Pfam" id="PF00903">
    <property type="entry name" value="Glyoxalase"/>
    <property type="match status" value="1"/>
</dbReference>
<dbReference type="InterPro" id="IPR004360">
    <property type="entry name" value="Glyas_Fos-R_dOase_dom"/>
</dbReference>
<dbReference type="PROSITE" id="PS51819">
    <property type="entry name" value="VOC"/>
    <property type="match status" value="1"/>
</dbReference>
<dbReference type="EMBL" id="LJYG01000110">
    <property type="protein sequence ID" value="KRQ02460.1"/>
    <property type="molecule type" value="Genomic_DNA"/>
</dbReference>
<dbReference type="SUPFAM" id="SSF54593">
    <property type="entry name" value="Glyoxalase/Bleomycin resistance protein/Dihydroxybiphenyl dioxygenase"/>
    <property type="match status" value="1"/>
</dbReference>
<dbReference type="Proteomes" id="UP000051936">
    <property type="component" value="Unassembled WGS sequence"/>
</dbReference>
<dbReference type="RefSeq" id="WP_057757086.1">
    <property type="nucleotide sequence ID" value="NZ_LJYG01000110.1"/>
</dbReference>
<evidence type="ECO:0000313" key="2">
    <source>
        <dbReference type="EMBL" id="KRQ02460.1"/>
    </source>
</evidence>
<dbReference type="Gene3D" id="3.30.720.120">
    <property type="match status" value="1"/>
</dbReference>
<dbReference type="PANTHER" id="PTHR36503:SF1">
    <property type="entry name" value="BLR2520 PROTEIN"/>
    <property type="match status" value="1"/>
</dbReference>
<dbReference type="STRING" id="989370.AOQ71_35175"/>
<comment type="caution">
    <text evidence="2">The sequence shown here is derived from an EMBL/GenBank/DDBJ whole genome shotgun (WGS) entry which is preliminary data.</text>
</comment>
<organism evidence="2 3">
    <name type="scientific">Bradyrhizobium manausense</name>
    <dbReference type="NCBI Taxonomy" id="989370"/>
    <lineage>
        <taxon>Bacteria</taxon>
        <taxon>Pseudomonadati</taxon>
        <taxon>Pseudomonadota</taxon>
        <taxon>Alphaproteobacteria</taxon>
        <taxon>Hyphomicrobiales</taxon>
        <taxon>Nitrobacteraceae</taxon>
        <taxon>Bradyrhizobium</taxon>
    </lineage>
</organism>
<sequence length="122" mass="12938">MADFNLVVLYVNDAQASSTFYQTLLGCPVAQSSPKFVVLPLGSGVMLGLWQRDAVVPPSIAEAGSSEISWAVADAEAVRATFETWTTRGVRIAQPPTAMPFGDTFVGLDPDGHRLRVLATAA</sequence>
<proteinExistence type="predicted"/>
<dbReference type="Gene3D" id="3.30.720.110">
    <property type="match status" value="1"/>
</dbReference>
<dbReference type="InterPro" id="IPR026275">
    <property type="entry name" value="Glyoxalase/dOase/EhpR"/>
</dbReference>
<name>A0A0R3D438_9BRAD</name>
<gene>
    <name evidence="2" type="ORF">AOQ71_35175</name>
</gene>
<feature type="domain" description="VOC" evidence="1">
    <location>
        <begin position="3"/>
        <end position="120"/>
    </location>
</feature>
<dbReference type="OrthoDB" id="9806945at2"/>
<keyword evidence="3" id="KW-1185">Reference proteome</keyword>
<dbReference type="AlphaFoldDB" id="A0A0R3D438"/>